<dbReference type="HOGENOM" id="CLU_3257431_0_0_9"/>
<dbReference type="PaxDb" id="411460-RUMTOR_02726"/>
<dbReference type="AlphaFoldDB" id="A5KR34"/>
<reference evidence="1 2" key="1">
    <citation type="submission" date="2007-03" db="EMBL/GenBank/DDBJ databases">
        <authorList>
            <person name="Fulton L."/>
            <person name="Clifton S."/>
            <person name="Fulton B."/>
            <person name="Xu J."/>
            <person name="Minx P."/>
            <person name="Pepin K.H."/>
            <person name="Johnson M."/>
            <person name="Thiruvilangam P."/>
            <person name="Bhonagiri V."/>
            <person name="Nash W.E."/>
            <person name="Mardis E.R."/>
            <person name="Wilson R.K."/>
        </authorList>
    </citation>
    <scope>NUCLEOTIDE SEQUENCE [LARGE SCALE GENOMIC DNA]</scope>
    <source>
        <strain evidence="1 2">ATCC 27756</strain>
    </source>
</reference>
<accession>A5KR34</accession>
<dbReference type="Proteomes" id="UP000003577">
    <property type="component" value="Unassembled WGS sequence"/>
</dbReference>
<name>A5KR34_9FIRM</name>
<reference evidence="1 2" key="2">
    <citation type="submission" date="2007-04" db="EMBL/GenBank/DDBJ databases">
        <title>Draft genome sequence of Ruminococcus torques (ATCC 27756).</title>
        <authorList>
            <person name="Sudarsanam P."/>
            <person name="Ley R."/>
            <person name="Guruge J."/>
            <person name="Turnbaugh P.J."/>
            <person name="Mahowald M."/>
            <person name="Liep D."/>
            <person name="Gordon J."/>
        </authorList>
    </citation>
    <scope>NUCLEOTIDE SEQUENCE [LARGE SCALE GENOMIC DNA]</scope>
    <source>
        <strain evidence="1 2">ATCC 27756</strain>
    </source>
</reference>
<protein>
    <submittedName>
        <fullName evidence="1">Uncharacterized protein</fullName>
    </submittedName>
</protein>
<organism evidence="1 2">
    <name type="scientific">[Ruminococcus] torques ATCC 27756</name>
    <dbReference type="NCBI Taxonomy" id="411460"/>
    <lineage>
        <taxon>Bacteria</taxon>
        <taxon>Bacillati</taxon>
        <taxon>Bacillota</taxon>
        <taxon>Clostridia</taxon>
        <taxon>Lachnospirales</taxon>
        <taxon>Lachnospiraceae</taxon>
        <taxon>Mediterraneibacter</taxon>
    </lineage>
</organism>
<sequence>MRDRIYCRMKKGMPKDQVQKQPKIQKEKSIKMLKCTKKYDIL</sequence>
<evidence type="ECO:0000313" key="1">
    <source>
        <dbReference type="EMBL" id="EDK23133.1"/>
    </source>
</evidence>
<evidence type="ECO:0000313" key="2">
    <source>
        <dbReference type="Proteomes" id="UP000003577"/>
    </source>
</evidence>
<dbReference type="EMBL" id="AAVP02000022">
    <property type="protein sequence ID" value="EDK23133.1"/>
    <property type="molecule type" value="Genomic_DNA"/>
</dbReference>
<gene>
    <name evidence="1" type="ORF">RUMTOR_02726</name>
</gene>
<proteinExistence type="predicted"/>
<comment type="caution">
    <text evidence="1">The sequence shown here is derived from an EMBL/GenBank/DDBJ whole genome shotgun (WGS) entry which is preliminary data.</text>
</comment>